<accession>A0A4R1F3R5</accession>
<organism evidence="2 3">
    <name type="scientific">Cocleimonas flava</name>
    <dbReference type="NCBI Taxonomy" id="634765"/>
    <lineage>
        <taxon>Bacteria</taxon>
        <taxon>Pseudomonadati</taxon>
        <taxon>Pseudomonadota</taxon>
        <taxon>Gammaproteobacteria</taxon>
        <taxon>Thiotrichales</taxon>
        <taxon>Thiotrichaceae</taxon>
        <taxon>Cocleimonas</taxon>
    </lineage>
</organism>
<dbReference type="EMBL" id="SMFQ01000003">
    <property type="protein sequence ID" value="TCJ87194.1"/>
    <property type="molecule type" value="Genomic_DNA"/>
</dbReference>
<dbReference type="Proteomes" id="UP000294887">
    <property type="component" value="Unassembled WGS sequence"/>
</dbReference>
<dbReference type="GO" id="GO:0004553">
    <property type="term" value="F:hydrolase activity, hydrolyzing O-glycosyl compounds"/>
    <property type="evidence" value="ECO:0007669"/>
    <property type="project" value="InterPro"/>
</dbReference>
<dbReference type="GO" id="GO:0030246">
    <property type="term" value="F:carbohydrate binding"/>
    <property type="evidence" value="ECO:0007669"/>
    <property type="project" value="InterPro"/>
</dbReference>
<dbReference type="Gene3D" id="2.60.40.1190">
    <property type="match status" value="1"/>
</dbReference>
<sequence length="893" mass="100677">MNYLSKKLKPKKLQRAGIIGLLFILQCTIFTHYSYAGPNTRSPLGVNSNEVMDDDASIPFIDVFKTSIPFEEARPWLTKGKVEYDEHGWPKNLNGGKAGTRFLYKLPKETVPEGNYTVLYDGEGILSYSDDAKLVSREPGKDIISIHAGKDKEFRVKLIIENSNAKNYLRNIRVLMPGGVCSNNPFKHVKDKRYCKGSRYLAFENYHESLIFNPAYLDYMKDFKVVRFMNMSGITRNPISSWDERPKLKDATWAGKQGVRGAPLEIMVALANRLNADPWFTLPHKADNNFVRQYAKYVKDNLKPGLKAYVEYTNEAWNSIFTQAHYVKDMGERMQLDEDRDKAGYKYFSLRSVQIFDMWEQTFGGTDRIVRVMGSWTGWTRLSEMLLSYRNAYKKTDAIAIAPYFFPSFKSAQKARSVSQLFKLMYDPKEKYSIPKVLGYIHKNAETAKKFGVDLIAYEGGQHLVDWKSRNVTSHPTKLMIEANKDWRMAKAYSVFMQGWRDNGGKLFVNFSAPRTYQWFGSWGTKEYITQPINKAPKHRALMQYARKNPCWWRGCTSQTVARLDKPANNPVGDVYALVPSKKKKNVPGKTLANPAMVAKAKAQAKPAAKPKVVAKATPPKANTNTPAIAKAAVKTVTTAAKTAASVSNPATKTTATAAVAASVAKPIWETATAAAKPAQKIVTPKAQKPTPKLATAKQDHDAVVHRVKGRGRFWSNKAALHLRNIVDGRINGGSDLSGVWQTHWDNQYLHVRVDALDDKFMRDSQAPWGDDSIEIFVDADGSRNNKFDGKNDFHFIYRWKDRNVNLSKSSPRKRTLGIKQTMTRTDKGYTLETSIPWTTLGVRPVAGRNIGIDVQINDDDSGNGRDGKLAWHATNDQAWKNPQTFGKLVLGI</sequence>
<feature type="domain" description="Carbohydrate-binding" evidence="1">
    <location>
        <begin position="714"/>
        <end position="891"/>
    </location>
</feature>
<gene>
    <name evidence="2" type="ORF">EV695_1700</name>
</gene>
<dbReference type="AlphaFoldDB" id="A0A4R1F3R5"/>
<dbReference type="InterPro" id="IPR010502">
    <property type="entry name" value="Carb-bd_dom_fam9"/>
</dbReference>
<dbReference type="SUPFAM" id="SSF49344">
    <property type="entry name" value="CBD9-like"/>
    <property type="match status" value="1"/>
</dbReference>
<comment type="caution">
    <text evidence="2">The sequence shown here is derived from an EMBL/GenBank/DDBJ whole genome shotgun (WGS) entry which is preliminary data.</text>
</comment>
<dbReference type="CDD" id="cd09619">
    <property type="entry name" value="CBM9_like_4"/>
    <property type="match status" value="1"/>
</dbReference>
<dbReference type="OrthoDB" id="5619228at2"/>
<protein>
    <submittedName>
        <fullName evidence="2">Carbohydrate binding protein with CBM9 domain</fullName>
    </submittedName>
</protein>
<dbReference type="GO" id="GO:0016052">
    <property type="term" value="P:carbohydrate catabolic process"/>
    <property type="evidence" value="ECO:0007669"/>
    <property type="project" value="InterPro"/>
</dbReference>
<evidence type="ECO:0000313" key="2">
    <source>
        <dbReference type="EMBL" id="TCJ87194.1"/>
    </source>
</evidence>
<reference evidence="2 3" key="1">
    <citation type="submission" date="2019-03" db="EMBL/GenBank/DDBJ databases">
        <title>Genomic Encyclopedia of Type Strains, Phase IV (KMG-IV): sequencing the most valuable type-strain genomes for metagenomic binning, comparative biology and taxonomic classification.</title>
        <authorList>
            <person name="Goeker M."/>
        </authorList>
    </citation>
    <scope>NUCLEOTIDE SEQUENCE [LARGE SCALE GENOMIC DNA]</scope>
    <source>
        <strain evidence="2 3">DSM 24830</strain>
    </source>
</reference>
<evidence type="ECO:0000313" key="3">
    <source>
        <dbReference type="Proteomes" id="UP000294887"/>
    </source>
</evidence>
<dbReference type="Pfam" id="PF06452">
    <property type="entry name" value="CBM9_1"/>
    <property type="match status" value="1"/>
</dbReference>
<dbReference type="RefSeq" id="WP_131905488.1">
    <property type="nucleotide sequence ID" value="NZ_BAAAFU010000004.1"/>
</dbReference>
<keyword evidence="3" id="KW-1185">Reference proteome</keyword>
<evidence type="ECO:0000259" key="1">
    <source>
        <dbReference type="Pfam" id="PF06452"/>
    </source>
</evidence>
<name>A0A4R1F3R5_9GAMM</name>
<proteinExistence type="predicted"/>